<dbReference type="Gene3D" id="2.60.40.4070">
    <property type="match status" value="1"/>
</dbReference>
<proteinExistence type="predicted"/>
<evidence type="ECO:0000313" key="3">
    <source>
        <dbReference type="Proteomes" id="UP000316852"/>
    </source>
</evidence>
<feature type="chain" id="PRO_5021773556" evidence="1">
    <location>
        <begin position="30"/>
        <end position="431"/>
    </location>
</feature>
<gene>
    <name evidence="2" type="ORF">E6K76_04990</name>
</gene>
<name>A0A538T7C8_UNCEI</name>
<dbReference type="NCBIfam" id="TIGR04183">
    <property type="entry name" value="Por_Secre_tail"/>
    <property type="match status" value="1"/>
</dbReference>
<dbReference type="EMBL" id="VBOW01000022">
    <property type="protein sequence ID" value="TMQ59424.1"/>
    <property type="molecule type" value="Genomic_DNA"/>
</dbReference>
<dbReference type="Proteomes" id="UP000316852">
    <property type="component" value="Unassembled WGS sequence"/>
</dbReference>
<evidence type="ECO:0000256" key="1">
    <source>
        <dbReference type="SAM" id="SignalP"/>
    </source>
</evidence>
<evidence type="ECO:0000313" key="2">
    <source>
        <dbReference type="EMBL" id="TMQ59424.1"/>
    </source>
</evidence>
<organism evidence="2 3">
    <name type="scientific">Eiseniibacteriota bacterium</name>
    <dbReference type="NCBI Taxonomy" id="2212470"/>
    <lineage>
        <taxon>Bacteria</taxon>
        <taxon>Candidatus Eiseniibacteriota</taxon>
    </lineage>
</organism>
<dbReference type="InterPro" id="IPR026444">
    <property type="entry name" value="Secre_tail"/>
</dbReference>
<feature type="signal peptide" evidence="1">
    <location>
        <begin position="1"/>
        <end position="29"/>
    </location>
</feature>
<reference evidence="2 3" key="1">
    <citation type="journal article" date="2019" name="Nat. Microbiol.">
        <title>Mediterranean grassland soil C-N compound turnover is dependent on rainfall and depth, and is mediated by genomically divergent microorganisms.</title>
        <authorList>
            <person name="Diamond S."/>
            <person name="Andeer P.F."/>
            <person name="Li Z."/>
            <person name="Crits-Christoph A."/>
            <person name="Burstein D."/>
            <person name="Anantharaman K."/>
            <person name="Lane K.R."/>
            <person name="Thomas B.C."/>
            <person name="Pan C."/>
            <person name="Northen T.R."/>
            <person name="Banfield J.F."/>
        </authorList>
    </citation>
    <scope>NUCLEOTIDE SEQUENCE [LARGE SCALE GENOMIC DNA]</scope>
    <source>
        <strain evidence="2">WS_6</strain>
    </source>
</reference>
<keyword evidence="1" id="KW-0732">Signal</keyword>
<protein>
    <submittedName>
        <fullName evidence="2">T9SS type A sorting domain-containing protein</fullName>
    </submittedName>
</protein>
<dbReference type="AlphaFoldDB" id="A0A538T7C8"/>
<comment type="caution">
    <text evidence="2">The sequence shown here is derived from an EMBL/GenBank/DDBJ whole genome shotgun (WGS) entry which is preliminary data.</text>
</comment>
<accession>A0A538T7C8</accession>
<sequence length="431" mass="46169">MMRQDACLRHLTLPVLLAIVAMTAQSAMAVDCARDSTGLIPLTDLGPGLYGGFQGGLYSGGTNERPAAHTQAGLSIANSIAPLDTLGNPDPQSGKVVLISIGMSNTTQEFQTFIPKAMADPLKKQSVMVVDCAVGGMSADRIKDPRAAYWDSVATRLRRTGSSPLQAQVVWLKEAIAGPRGGFPASAETLQWYLGSIARIIGQRLPNVRLCYITSRIYAGYATTNLNPEPYAYESAFAVKWLVDSQARGDSLNYDPARGAVEAPWLSWGPYLWADGLNPRGDGLTWPCSYFQSDGTHPAMGARVIVADSLLAFFEHDPTTVPWWSVGTVTGVGASGPRPSMSLTVAPNPSTGGSRIFFAASAGKKWRLEVFDLVGRRVREIGHGTGAGAREEIGWDGRSQAGDRVPQGVYWIRLTSDGAHVSSRTVVLESR</sequence>